<dbReference type="Proteomes" id="UP001596012">
    <property type="component" value="Unassembled WGS sequence"/>
</dbReference>
<evidence type="ECO:0000313" key="4">
    <source>
        <dbReference type="EMBL" id="MFC4469234.1"/>
    </source>
</evidence>
<dbReference type="Pfam" id="PF20182">
    <property type="entry name" value="DUF6545"/>
    <property type="match status" value="1"/>
</dbReference>
<gene>
    <name evidence="4" type="ORF">ACFPH6_32755</name>
</gene>
<feature type="region of interest" description="Disordered" evidence="1">
    <location>
        <begin position="345"/>
        <end position="365"/>
    </location>
</feature>
<feature type="transmembrane region" description="Helical" evidence="2">
    <location>
        <begin position="33"/>
        <end position="53"/>
    </location>
</feature>
<feature type="domain" description="DUF6545" evidence="3">
    <location>
        <begin position="250"/>
        <end position="377"/>
    </location>
</feature>
<dbReference type="InterPro" id="IPR046675">
    <property type="entry name" value="DUF6545"/>
</dbReference>
<keyword evidence="2" id="KW-1133">Transmembrane helix</keyword>
<evidence type="ECO:0000256" key="2">
    <source>
        <dbReference type="SAM" id="Phobius"/>
    </source>
</evidence>
<evidence type="ECO:0000259" key="3">
    <source>
        <dbReference type="Pfam" id="PF20182"/>
    </source>
</evidence>
<reference evidence="5" key="1">
    <citation type="journal article" date="2019" name="Int. J. Syst. Evol. Microbiol.">
        <title>The Global Catalogue of Microorganisms (GCM) 10K type strain sequencing project: providing services to taxonomists for standard genome sequencing and annotation.</title>
        <authorList>
            <consortium name="The Broad Institute Genomics Platform"/>
            <consortium name="The Broad Institute Genome Sequencing Center for Infectious Disease"/>
            <person name="Wu L."/>
            <person name="Ma J."/>
        </authorList>
    </citation>
    <scope>NUCLEOTIDE SEQUENCE [LARGE SCALE GENOMIC DNA]</scope>
    <source>
        <strain evidence="5">DT43</strain>
    </source>
</reference>
<name>A0ABV8YVK1_9ACTN</name>
<evidence type="ECO:0000256" key="1">
    <source>
        <dbReference type="SAM" id="MobiDB-lite"/>
    </source>
</evidence>
<feature type="transmembrane region" description="Helical" evidence="2">
    <location>
        <begin position="104"/>
        <end position="125"/>
    </location>
</feature>
<proteinExistence type="predicted"/>
<keyword evidence="5" id="KW-1185">Reference proteome</keyword>
<feature type="transmembrane region" description="Helical" evidence="2">
    <location>
        <begin position="73"/>
        <end position="92"/>
    </location>
</feature>
<accession>A0ABV8YVK1</accession>
<sequence>MNGDLVFYLSGGMLLLACLLKLPALVRARGRDWLLSSICALLLVGACVLLTTAPSTIVFLRQVTGITNFAAPLIYILLTGFSGASIVLVLNWRGGPDVAQTRRLSRITIAVYGTCCVLIAVLFALGDASVEQRTTFDTYYATTPFIREMILLYLAAHAVATLTASRLCWRWSHDVHGALRIGLRVLAVGYLMHYAGYDPAVTVAVAARWAGHNWTFLIDVARATTAPSAVLVAIGFIVPLVGPRSEEAVRYWQLAPLAKTVRPVQGAPSPTPLPIPWWQPNLRLRLTQRQTYISDRIVACRSYFDPRIRNEAHAAALASKATEEDAAIIAEAAMIAAAVEMHRATNGEAPPVPPPVGPDQNASDTGDLADIARALRSGIVKDIRRRARVEGASV</sequence>
<feature type="transmembrane region" description="Helical" evidence="2">
    <location>
        <begin position="216"/>
        <end position="241"/>
    </location>
</feature>
<keyword evidence="2" id="KW-0812">Transmembrane</keyword>
<keyword evidence="2" id="KW-0472">Membrane</keyword>
<dbReference type="RefSeq" id="WP_386347868.1">
    <property type="nucleotide sequence ID" value="NZ_JBHSFG010000059.1"/>
</dbReference>
<organism evidence="4 5">
    <name type="scientific">Streptomyces xiangluensis</name>
    <dbReference type="NCBI Taxonomy" id="2665720"/>
    <lineage>
        <taxon>Bacteria</taxon>
        <taxon>Bacillati</taxon>
        <taxon>Actinomycetota</taxon>
        <taxon>Actinomycetes</taxon>
        <taxon>Kitasatosporales</taxon>
        <taxon>Streptomycetaceae</taxon>
        <taxon>Streptomyces</taxon>
    </lineage>
</organism>
<comment type="caution">
    <text evidence="4">The sequence shown here is derived from an EMBL/GenBank/DDBJ whole genome shotgun (WGS) entry which is preliminary data.</text>
</comment>
<protein>
    <submittedName>
        <fullName evidence="4">DUF6545 domain-containing protein</fullName>
    </submittedName>
</protein>
<evidence type="ECO:0000313" key="5">
    <source>
        <dbReference type="Proteomes" id="UP001596012"/>
    </source>
</evidence>
<dbReference type="EMBL" id="JBHSFG010000059">
    <property type="protein sequence ID" value="MFC4469234.1"/>
    <property type="molecule type" value="Genomic_DNA"/>
</dbReference>
<feature type="transmembrane region" description="Helical" evidence="2">
    <location>
        <begin position="145"/>
        <end position="165"/>
    </location>
</feature>
<feature type="transmembrane region" description="Helical" evidence="2">
    <location>
        <begin position="6"/>
        <end position="26"/>
    </location>
</feature>